<keyword evidence="2" id="KW-0614">Plasmid</keyword>
<evidence type="ECO:0000256" key="1">
    <source>
        <dbReference type="SAM" id="SignalP"/>
    </source>
</evidence>
<evidence type="ECO:0008006" key="4">
    <source>
        <dbReference type="Google" id="ProtNLM"/>
    </source>
</evidence>
<evidence type="ECO:0000313" key="3">
    <source>
        <dbReference type="Proteomes" id="UP000323560"/>
    </source>
</evidence>
<reference evidence="2 3" key="1">
    <citation type="submission" date="2019-08" db="EMBL/GenBank/DDBJ databases">
        <title>Gluconobacter frateurii HD924 genome.</title>
        <authorList>
            <person name="Liu Y."/>
            <person name="Zhang P."/>
        </authorList>
    </citation>
    <scope>NUCLEOTIDE SEQUENCE [LARGE SCALE GENOMIC DNA]</scope>
    <source>
        <strain evidence="2 3">HD924</strain>
        <plasmid evidence="2 3">unnamed1</plasmid>
    </source>
</reference>
<organism evidence="2 3">
    <name type="scientific">Gluconobacter thailandicus</name>
    <dbReference type="NCBI Taxonomy" id="257438"/>
    <lineage>
        <taxon>Bacteria</taxon>
        <taxon>Pseudomonadati</taxon>
        <taxon>Pseudomonadota</taxon>
        <taxon>Alphaproteobacteria</taxon>
        <taxon>Acetobacterales</taxon>
        <taxon>Acetobacteraceae</taxon>
        <taxon>Gluconobacter</taxon>
    </lineage>
</organism>
<dbReference type="AlphaFoldDB" id="A0AAP9EX14"/>
<evidence type="ECO:0000313" key="2">
    <source>
        <dbReference type="EMBL" id="QEH97902.1"/>
    </source>
</evidence>
<name>A0AAP9EX14_GLUTH</name>
<dbReference type="KEGG" id="gti:FXF46_16425"/>
<feature type="chain" id="PRO_5042868282" description="Lipoprotein" evidence="1">
    <location>
        <begin position="19"/>
        <end position="63"/>
    </location>
</feature>
<protein>
    <recommendedName>
        <fullName evidence="4">Lipoprotein</fullName>
    </recommendedName>
</protein>
<accession>A0AAP9EX14</accession>
<geneLocation type="plasmid" evidence="2 3">
    <name>unnamed1</name>
</geneLocation>
<dbReference type="PROSITE" id="PS51257">
    <property type="entry name" value="PROKAR_LIPOPROTEIN"/>
    <property type="match status" value="1"/>
</dbReference>
<proteinExistence type="predicted"/>
<gene>
    <name evidence="2" type="ORF">FXF46_16425</name>
</gene>
<dbReference type="Proteomes" id="UP000323560">
    <property type="component" value="Plasmid unnamed1"/>
</dbReference>
<dbReference type="EMBL" id="CP043044">
    <property type="protein sequence ID" value="QEH97902.1"/>
    <property type="molecule type" value="Genomic_DNA"/>
</dbReference>
<keyword evidence="1" id="KW-0732">Signal</keyword>
<sequence length="63" mass="7369">MPKYFLFFSILCVLFSVSGCQLLTNEQFRGYNNRQMPENHPDIAGGRPRNMLLSTPRKGSYYY</sequence>
<feature type="signal peptide" evidence="1">
    <location>
        <begin position="1"/>
        <end position="18"/>
    </location>
</feature>